<proteinExistence type="predicted"/>
<evidence type="ECO:0000313" key="4">
    <source>
        <dbReference type="Proteomes" id="UP000199207"/>
    </source>
</evidence>
<dbReference type="Proteomes" id="UP000199207">
    <property type="component" value="Unassembled WGS sequence"/>
</dbReference>
<dbReference type="SUPFAM" id="SSF55874">
    <property type="entry name" value="ATPase domain of HSP90 chaperone/DNA topoisomerase II/histidine kinase"/>
    <property type="match status" value="1"/>
</dbReference>
<dbReference type="CDD" id="cd16936">
    <property type="entry name" value="HATPase_RsbW-like"/>
    <property type="match status" value="1"/>
</dbReference>
<dbReference type="STRING" id="910347.SAMN05421773_114138"/>
<protein>
    <submittedName>
        <fullName evidence="3">Anti-sigma regulatory factor (Ser/Thr protein kinase)</fullName>
    </submittedName>
</protein>
<gene>
    <name evidence="3" type="ORF">SAMN05421773_114138</name>
</gene>
<accession>A0A1I1S1X9</accession>
<dbReference type="PANTHER" id="PTHR35526">
    <property type="entry name" value="ANTI-SIGMA-F FACTOR RSBW-RELATED"/>
    <property type="match status" value="1"/>
</dbReference>
<evidence type="ECO:0000256" key="1">
    <source>
        <dbReference type="ARBA" id="ARBA00022527"/>
    </source>
</evidence>
<feature type="domain" description="Histidine kinase/HSP90-like ATPase" evidence="2">
    <location>
        <begin position="21"/>
        <end position="133"/>
    </location>
</feature>
<dbReference type="InterPro" id="IPR050267">
    <property type="entry name" value="Anti-sigma-factor_SerPK"/>
</dbReference>
<dbReference type="Pfam" id="PF13581">
    <property type="entry name" value="HATPase_c_2"/>
    <property type="match status" value="1"/>
</dbReference>
<sequence length="145" mass="16016">MSVTEPLAEDRHSYAWDLLVRPREIERWRNEVAGALRAMGAAPEAVGLARLGISELLSNAVKHVPDPHCRLRVLRVGDAVLVQLYDRSRDIPVIPAEEPDPESPAGRGLWLLRQTATALGYTHTPDGKSVWFRTPLHPAGDALAF</sequence>
<dbReference type="RefSeq" id="WP_175541531.1">
    <property type="nucleotide sequence ID" value="NZ_FOLM01000014.1"/>
</dbReference>
<dbReference type="InterPro" id="IPR003594">
    <property type="entry name" value="HATPase_dom"/>
</dbReference>
<evidence type="ECO:0000259" key="2">
    <source>
        <dbReference type="Pfam" id="PF13581"/>
    </source>
</evidence>
<dbReference type="EMBL" id="FOLM01000014">
    <property type="protein sequence ID" value="SFD40347.1"/>
    <property type="molecule type" value="Genomic_DNA"/>
</dbReference>
<organism evidence="3 4">
    <name type="scientific">Streptomyces aidingensis</name>
    <dbReference type="NCBI Taxonomy" id="910347"/>
    <lineage>
        <taxon>Bacteria</taxon>
        <taxon>Bacillati</taxon>
        <taxon>Actinomycetota</taxon>
        <taxon>Actinomycetes</taxon>
        <taxon>Kitasatosporales</taxon>
        <taxon>Streptomycetaceae</taxon>
        <taxon>Streptomyces</taxon>
    </lineage>
</organism>
<name>A0A1I1S1X9_9ACTN</name>
<keyword evidence="4" id="KW-1185">Reference proteome</keyword>
<keyword evidence="3" id="KW-0418">Kinase</keyword>
<keyword evidence="1" id="KW-0723">Serine/threonine-protein kinase</keyword>
<dbReference type="PANTHER" id="PTHR35526:SF3">
    <property type="entry name" value="ANTI-SIGMA-F FACTOR RSBW"/>
    <property type="match status" value="1"/>
</dbReference>
<evidence type="ECO:0000313" key="3">
    <source>
        <dbReference type="EMBL" id="SFD40347.1"/>
    </source>
</evidence>
<dbReference type="AlphaFoldDB" id="A0A1I1S1X9"/>
<reference evidence="3 4" key="1">
    <citation type="submission" date="2016-10" db="EMBL/GenBank/DDBJ databases">
        <authorList>
            <person name="de Groot N.N."/>
        </authorList>
    </citation>
    <scope>NUCLEOTIDE SEQUENCE [LARGE SCALE GENOMIC DNA]</scope>
    <source>
        <strain evidence="3 4">CGMCC 4.5739</strain>
    </source>
</reference>
<dbReference type="GO" id="GO:0004674">
    <property type="term" value="F:protein serine/threonine kinase activity"/>
    <property type="evidence" value="ECO:0007669"/>
    <property type="project" value="UniProtKB-KW"/>
</dbReference>
<keyword evidence="3" id="KW-0808">Transferase</keyword>
<dbReference type="InterPro" id="IPR036890">
    <property type="entry name" value="HATPase_C_sf"/>
</dbReference>
<dbReference type="Gene3D" id="3.30.565.10">
    <property type="entry name" value="Histidine kinase-like ATPase, C-terminal domain"/>
    <property type="match status" value="1"/>
</dbReference>